<reference evidence="2 4" key="2">
    <citation type="journal article" date="2019" name="Nat. Med.">
        <title>A library of human gut bacterial isolates paired with longitudinal multiomics data enables mechanistic microbiome research.</title>
        <authorList>
            <person name="Poyet M."/>
            <person name="Groussin M."/>
            <person name="Gibbons S.M."/>
            <person name="Avila-Pacheco J."/>
            <person name="Jiang X."/>
            <person name="Kearney S.M."/>
            <person name="Perrotta A.R."/>
            <person name="Berdy B."/>
            <person name="Zhao S."/>
            <person name="Lieberman T.D."/>
            <person name="Swanson P.K."/>
            <person name="Smith M."/>
            <person name="Roesemann S."/>
            <person name="Alexander J.E."/>
            <person name="Rich S.A."/>
            <person name="Livny J."/>
            <person name="Vlamakis H."/>
            <person name="Clish C."/>
            <person name="Bullock K."/>
            <person name="Deik A."/>
            <person name="Scott J."/>
            <person name="Pierce K.A."/>
            <person name="Xavier R.J."/>
            <person name="Alm E.J."/>
        </authorList>
    </citation>
    <scope>NUCLEOTIDE SEQUENCE [LARGE SCALE GENOMIC DNA]</scope>
    <source>
        <strain evidence="2 4">BIOML-A11</strain>
    </source>
</reference>
<dbReference type="Proteomes" id="UP000095602">
    <property type="component" value="Unassembled WGS sequence"/>
</dbReference>
<dbReference type="EMBL" id="WKQP01000014">
    <property type="protein sequence ID" value="MSC60555.1"/>
    <property type="molecule type" value="Genomic_DNA"/>
</dbReference>
<dbReference type="Proteomes" id="UP000479563">
    <property type="component" value="Unassembled WGS sequence"/>
</dbReference>
<evidence type="ECO:0000313" key="1">
    <source>
        <dbReference type="EMBL" id="CUO96172.1"/>
    </source>
</evidence>
<reference evidence="1 3" key="1">
    <citation type="submission" date="2015-09" db="EMBL/GenBank/DDBJ databases">
        <authorList>
            <consortium name="Pathogen Informatics"/>
        </authorList>
    </citation>
    <scope>NUCLEOTIDE SEQUENCE [LARGE SCALE GENOMIC DNA]</scope>
    <source>
        <strain evidence="1 3">2789STDY5834884</strain>
    </source>
</reference>
<evidence type="ECO:0000313" key="2">
    <source>
        <dbReference type="EMBL" id="MSC60555.1"/>
    </source>
</evidence>
<name>A0A174J903_9FIRM</name>
<dbReference type="EMBL" id="CZAJ01000011">
    <property type="protein sequence ID" value="CUO96172.1"/>
    <property type="molecule type" value="Genomic_DNA"/>
</dbReference>
<proteinExistence type="predicted"/>
<dbReference type="InterPro" id="IPR025051">
    <property type="entry name" value="DUF3990"/>
</dbReference>
<evidence type="ECO:0000313" key="4">
    <source>
        <dbReference type="Proteomes" id="UP000479563"/>
    </source>
</evidence>
<organism evidence="1 3">
    <name type="scientific">Agathobacter rectalis</name>
    <dbReference type="NCBI Taxonomy" id="39491"/>
    <lineage>
        <taxon>Bacteria</taxon>
        <taxon>Bacillati</taxon>
        <taxon>Bacillota</taxon>
        <taxon>Clostridia</taxon>
        <taxon>Lachnospirales</taxon>
        <taxon>Lachnospiraceae</taxon>
        <taxon>Agathobacter</taxon>
    </lineage>
</organism>
<gene>
    <name evidence="1" type="ORF">ERS852497_01415</name>
    <name evidence="2" type="ORF">GKE07_10185</name>
</gene>
<dbReference type="AlphaFoldDB" id="A0A174J903"/>
<evidence type="ECO:0000313" key="3">
    <source>
        <dbReference type="Proteomes" id="UP000095602"/>
    </source>
</evidence>
<dbReference type="Pfam" id="PF13151">
    <property type="entry name" value="DUF3990"/>
    <property type="match status" value="1"/>
</dbReference>
<dbReference type="SUPFAM" id="SSF56399">
    <property type="entry name" value="ADP-ribosylation"/>
    <property type="match status" value="1"/>
</dbReference>
<protein>
    <submittedName>
        <fullName evidence="2">DUF3990 domain-containing protein</fullName>
    </submittedName>
</protein>
<sequence>MLLYHGSDHIIEKPEFGAGKKHNDYGRGFYCTQNIELAKEWAVSEDADGYVNKYSIYTSKLEVLDINSDKYTMMHWLGILLKNRIFTLTTPLEREAKQYILDNFNISLDGIDIVKGYRADDSYFSYARDFISGVISYEQLSKAMRLGKLGEQYCLISKKAFAALEYTGSEYADFKEWYPRKMLRDMYARKGYRDMEKESYRRGELYISRIIDEEMKKDDLRI</sequence>
<dbReference type="RefSeq" id="WP_015568017.1">
    <property type="nucleotide sequence ID" value="NZ_CZAJ01000011.1"/>
</dbReference>
<accession>A0A174J903</accession>